<evidence type="ECO:0000313" key="2">
    <source>
        <dbReference type="EMBL" id="VDN23128.1"/>
    </source>
</evidence>
<dbReference type="GO" id="GO:0000226">
    <property type="term" value="P:microtubule cytoskeleton organization"/>
    <property type="evidence" value="ECO:0007669"/>
    <property type="project" value="TreeGrafter"/>
</dbReference>
<dbReference type="GO" id="GO:0048487">
    <property type="term" value="F:beta-tubulin binding"/>
    <property type="evidence" value="ECO:0007669"/>
    <property type="project" value="InterPro"/>
</dbReference>
<dbReference type="GO" id="GO:0007021">
    <property type="term" value="P:tubulin complex assembly"/>
    <property type="evidence" value="ECO:0007669"/>
    <property type="project" value="InterPro"/>
</dbReference>
<dbReference type="GO" id="GO:0005096">
    <property type="term" value="F:GTPase activator activity"/>
    <property type="evidence" value="ECO:0007669"/>
    <property type="project" value="InterPro"/>
</dbReference>
<reference evidence="4" key="1">
    <citation type="submission" date="2016-06" db="UniProtKB">
        <authorList>
            <consortium name="WormBaseParasite"/>
        </authorList>
    </citation>
    <scope>IDENTIFICATION</scope>
</reference>
<evidence type="ECO:0000256" key="1">
    <source>
        <dbReference type="SAM" id="MobiDB-lite"/>
    </source>
</evidence>
<dbReference type="Pfam" id="PF23579">
    <property type="entry name" value="ARM_TBCD"/>
    <property type="match status" value="1"/>
</dbReference>
<organism evidence="4">
    <name type="scientific">Gongylonema pulchrum</name>
    <dbReference type="NCBI Taxonomy" id="637853"/>
    <lineage>
        <taxon>Eukaryota</taxon>
        <taxon>Metazoa</taxon>
        <taxon>Ecdysozoa</taxon>
        <taxon>Nematoda</taxon>
        <taxon>Chromadorea</taxon>
        <taxon>Rhabditida</taxon>
        <taxon>Spirurina</taxon>
        <taxon>Spiruromorpha</taxon>
        <taxon>Spiruroidea</taxon>
        <taxon>Gongylonematidae</taxon>
        <taxon>Gongylonema</taxon>
    </lineage>
</organism>
<dbReference type="WBParaSite" id="GPUH_0001387401-mRNA-1">
    <property type="protein sequence ID" value="GPUH_0001387401-mRNA-1"/>
    <property type="gene ID" value="GPUH_0001387401"/>
</dbReference>
<dbReference type="PANTHER" id="PTHR12658:SF0">
    <property type="entry name" value="TUBULIN-SPECIFIC CHAPERONE D"/>
    <property type="match status" value="1"/>
</dbReference>
<dbReference type="InterPro" id="IPR033162">
    <property type="entry name" value="TBCD"/>
</dbReference>
<evidence type="ECO:0000313" key="3">
    <source>
        <dbReference type="Proteomes" id="UP000271098"/>
    </source>
</evidence>
<dbReference type="Proteomes" id="UP000271098">
    <property type="component" value="Unassembled WGS sequence"/>
</dbReference>
<name>A0A183DYR8_9BILA</name>
<evidence type="ECO:0000313" key="4">
    <source>
        <dbReference type="WBParaSite" id="GPUH_0001387401-mRNA-1"/>
    </source>
</evidence>
<dbReference type="GO" id="GO:0070830">
    <property type="term" value="P:bicellular tight junction assembly"/>
    <property type="evidence" value="ECO:0007669"/>
    <property type="project" value="TreeGrafter"/>
</dbReference>
<protein>
    <submittedName>
        <fullName evidence="4">DDE Tnp4 domain-containing protein</fullName>
    </submittedName>
</protein>
<dbReference type="GO" id="GO:0007023">
    <property type="term" value="P:post-chaperonin tubulin folding pathway"/>
    <property type="evidence" value="ECO:0007669"/>
    <property type="project" value="InterPro"/>
</dbReference>
<dbReference type="PANTHER" id="PTHR12658">
    <property type="entry name" value="BETA-TUBULIN COFACTOR D"/>
    <property type="match status" value="1"/>
</dbReference>
<proteinExistence type="predicted"/>
<feature type="compositionally biased region" description="Basic and acidic residues" evidence="1">
    <location>
        <begin position="29"/>
        <end position="47"/>
    </location>
</feature>
<accession>A0A183DYR8</accession>
<keyword evidence="3" id="KW-1185">Reference proteome</keyword>
<dbReference type="OrthoDB" id="1898821at2759"/>
<dbReference type="GO" id="GO:0034333">
    <property type="term" value="P:adherens junction assembly"/>
    <property type="evidence" value="ECO:0007669"/>
    <property type="project" value="TreeGrafter"/>
</dbReference>
<dbReference type="GO" id="GO:0016328">
    <property type="term" value="C:lateral plasma membrane"/>
    <property type="evidence" value="ECO:0007669"/>
    <property type="project" value="TreeGrafter"/>
</dbReference>
<dbReference type="AlphaFoldDB" id="A0A183DYR8"/>
<dbReference type="EMBL" id="UYRT01080649">
    <property type="protein sequence ID" value="VDN23128.1"/>
    <property type="molecule type" value="Genomic_DNA"/>
</dbReference>
<sequence length="257" mass="29445">MAVVGDGGYPDAALEAGIEVRIQKGKKDASQEFEARTADSSKEENKSTRHYKEKMQEQVQRPGEEATVEDESILTQFAEKHRLEAFSIIDTLPSAVRDQRVVEKRLERLSCFSDALSVRFRHLLDLYQEQPTLLDSALETMMNKLLAHIKWPDVGQLRFDELSNLAFSLLAHVAKVRGYKAFLSLLPHEVSFRLQGKLFGWFLSVTFLSVVLFDSPRFVLNKNSNLALSSFCDRFGSFHFFFHTLSTDFFFLNTKFC</sequence>
<reference evidence="2 3" key="2">
    <citation type="submission" date="2018-11" db="EMBL/GenBank/DDBJ databases">
        <authorList>
            <consortium name="Pathogen Informatics"/>
        </authorList>
    </citation>
    <scope>NUCLEOTIDE SEQUENCE [LARGE SCALE GENOMIC DNA]</scope>
</reference>
<feature type="region of interest" description="Disordered" evidence="1">
    <location>
        <begin position="29"/>
        <end position="67"/>
    </location>
</feature>
<gene>
    <name evidence="2" type="ORF">GPUH_LOCUS13859</name>
</gene>